<evidence type="ECO:0000313" key="1">
    <source>
        <dbReference type="EMBL" id="MBY3593973.1"/>
    </source>
</evidence>
<keyword evidence="2" id="KW-1185">Reference proteome</keyword>
<sequence>MNAGVTVPFRGQAGISSTMSFVQKEASEMKDFEINHLQSAAWVFHLKVVNTLACNGDYPGLTGREKECLS</sequence>
<comment type="caution">
    <text evidence="1">The sequence shown here is derived from an EMBL/GenBank/DDBJ whole genome shotgun (WGS) entry which is preliminary data.</text>
</comment>
<organism evidence="1 2">
    <name type="scientific">Rhizobium bangladeshense</name>
    <dbReference type="NCBI Taxonomy" id="1138189"/>
    <lineage>
        <taxon>Bacteria</taxon>
        <taxon>Pseudomonadati</taxon>
        <taxon>Pseudomonadota</taxon>
        <taxon>Alphaproteobacteria</taxon>
        <taxon>Hyphomicrobiales</taxon>
        <taxon>Rhizobiaceae</taxon>
        <taxon>Rhizobium/Agrobacterium group</taxon>
        <taxon>Rhizobium</taxon>
    </lineage>
</organism>
<reference evidence="1 2" key="1">
    <citation type="submission" date="2020-06" db="EMBL/GenBank/DDBJ databases">
        <title>Global-level population genomics: horizontal gene transfer, symbiosis and evolution in Rhizobia.</title>
        <authorList>
            <person name="Gai Y."/>
        </authorList>
    </citation>
    <scope>NUCLEOTIDE SEQUENCE [LARGE SCALE GENOMIC DNA]</scope>
    <source>
        <strain evidence="1 2">PLR6_1b</strain>
    </source>
</reference>
<protein>
    <submittedName>
        <fullName evidence="1">Uncharacterized protein</fullName>
    </submittedName>
</protein>
<gene>
    <name evidence="1" type="ORF">HJA87_29460</name>
</gene>
<evidence type="ECO:0000313" key="2">
    <source>
        <dbReference type="Proteomes" id="UP000720124"/>
    </source>
</evidence>
<proteinExistence type="predicted"/>
<name>A0ABS7LRG0_9HYPH</name>
<dbReference type="Proteomes" id="UP000720124">
    <property type="component" value="Unassembled WGS sequence"/>
</dbReference>
<dbReference type="EMBL" id="JABTXI010000015">
    <property type="protein sequence ID" value="MBY3593973.1"/>
    <property type="molecule type" value="Genomic_DNA"/>
</dbReference>
<accession>A0ABS7LRG0</accession>